<organism evidence="5 6">
    <name type="scientific">Naumannella halotolerans</name>
    <dbReference type="NCBI Taxonomy" id="993414"/>
    <lineage>
        <taxon>Bacteria</taxon>
        <taxon>Bacillati</taxon>
        <taxon>Actinomycetota</taxon>
        <taxon>Actinomycetes</taxon>
        <taxon>Propionibacteriales</taxon>
        <taxon>Propionibacteriaceae</taxon>
        <taxon>Naumannella</taxon>
    </lineage>
</organism>
<accession>A0A4R7JB03</accession>
<evidence type="ECO:0000313" key="5">
    <source>
        <dbReference type="EMBL" id="TDT33763.1"/>
    </source>
</evidence>
<reference evidence="5 6" key="1">
    <citation type="submission" date="2019-03" db="EMBL/GenBank/DDBJ databases">
        <title>Genomic Encyclopedia of Archaeal and Bacterial Type Strains, Phase II (KMG-II): from individual species to whole genera.</title>
        <authorList>
            <person name="Goeker M."/>
        </authorList>
    </citation>
    <scope>NUCLEOTIDE SEQUENCE [LARGE SCALE GENOMIC DNA]</scope>
    <source>
        <strain evidence="5 6">DSM 24323</strain>
    </source>
</reference>
<protein>
    <submittedName>
        <fullName evidence="5">Putative membrane protein</fullName>
    </submittedName>
</protein>
<evidence type="ECO:0000313" key="6">
    <source>
        <dbReference type="Proteomes" id="UP000295371"/>
    </source>
</evidence>
<dbReference type="Pfam" id="PF09972">
    <property type="entry name" value="DUF2207"/>
    <property type="match status" value="1"/>
</dbReference>
<feature type="compositionally biased region" description="Gly residues" evidence="1">
    <location>
        <begin position="600"/>
        <end position="636"/>
    </location>
</feature>
<dbReference type="AlphaFoldDB" id="A0A4R7JB03"/>
<dbReference type="RefSeq" id="WP_133754217.1">
    <property type="nucleotide sequence ID" value="NZ_SOAW01000001.1"/>
</dbReference>
<feature type="transmembrane region" description="Helical" evidence="2">
    <location>
        <begin position="269"/>
        <end position="291"/>
    </location>
</feature>
<dbReference type="Proteomes" id="UP000295371">
    <property type="component" value="Unassembled WGS sequence"/>
</dbReference>
<sequence length="636" mass="67375">MTQADGATTRRSDLPGRIRRGAMRAAALTGATALATVGLLPGLAHAESGDVITSFDIDYVVNADGTVEVTETIDYSFAGSDRHGIYRELAIREEDPDNPGMDMVYEIDDLSVQSPTGASPRYTETEDESGRNRTMTLQIGSSSQTVDSSETYVISYDVKGALRAQDGFDEFYWDATGFDWDAPIENVEISVEVPDGVQDSSCFQGAVGSTETCTTSVDDEGVATYSASDLATGEGVSIGAAITKGAVTNVGPILVEDGSKMSSEDRRDLTIGGIVFGAIGLGSPLVGWLWYRRNGRDDRYAGIPPGTVPTDPANAKIVKHDKTVQIPVAFAPPKIPVGEAGYVIDGKITGEETAAVLVDLAVKGAVKIHGERADDYEVELLDPGRAANPEDTVFLNALFPGPQRPGQRVAIGGRSSLERPADQLRQVIEDQVHAHGWFKVRPRAGRAGKWTGSIGMIFVLGWIVINIGWLLLLPMLLLAGPIITWLVVRAKMKSGTRTAEGRAITDQVEGFRTYLATAEANQLKFEEGQDIFSRYLPWAIVFNLADRWEKVCEQAMQAGYIPQTDYYWYAGGPGFQFFNAYAFASMVNTSAAPPPPPPSSGGGGGFSGSGFGSGGSSFGGGGFSGGGGGGGGGGSW</sequence>
<dbReference type="EMBL" id="SOAW01000001">
    <property type="protein sequence ID" value="TDT33763.1"/>
    <property type="molecule type" value="Genomic_DNA"/>
</dbReference>
<name>A0A4R7JB03_9ACTN</name>
<dbReference type="OrthoDB" id="143710at2"/>
<gene>
    <name evidence="5" type="ORF">CLV29_1393</name>
</gene>
<keyword evidence="6" id="KW-1185">Reference proteome</keyword>
<dbReference type="InterPro" id="IPR006311">
    <property type="entry name" value="TAT_signal"/>
</dbReference>
<comment type="caution">
    <text evidence="5">The sequence shown here is derived from an EMBL/GenBank/DDBJ whole genome shotgun (WGS) entry which is preliminary data.</text>
</comment>
<evidence type="ECO:0000259" key="4">
    <source>
        <dbReference type="Pfam" id="PF20990"/>
    </source>
</evidence>
<keyword evidence="2" id="KW-1133">Transmembrane helix</keyword>
<feature type="region of interest" description="Disordered" evidence="1">
    <location>
        <begin position="590"/>
        <end position="636"/>
    </location>
</feature>
<keyword evidence="2" id="KW-0812">Transmembrane</keyword>
<evidence type="ECO:0000259" key="3">
    <source>
        <dbReference type="Pfam" id="PF09972"/>
    </source>
</evidence>
<dbReference type="PROSITE" id="PS51318">
    <property type="entry name" value="TAT"/>
    <property type="match status" value="1"/>
</dbReference>
<proteinExistence type="predicted"/>
<feature type="transmembrane region" description="Helical" evidence="2">
    <location>
        <begin position="447"/>
        <end position="465"/>
    </location>
</feature>
<keyword evidence="2" id="KW-0472">Membrane</keyword>
<evidence type="ECO:0000256" key="1">
    <source>
        <dbReference type="SAM" id="MobiDB-lite"/>
    </source>
</evidence>
<dbReference type="InterPro" id="IPR018702">
    <property type="entry name" value="DUF2207"/>
</dbReference>
<dbReference type="Pfam" id="PF20990">
    <property type="entry name" value="DUF2207_C"/>
    <property type="match status" value="1"/>
</dbReference>
<dbReference type="InterPro" id="IPR048389">
    <property type="entry name" value="YciQ-like_C"/>
</dbReference>
<feature type="domain" description="Predicted membrane protein YciQ-like C-terminal" evidence="4">
    <location>
        <begin position="331"/>
        <end position="550"/>
    </location>
</feature>
<evidence type="ECO:0000256" key="2">
    <source>
        <dbReference type="SAM" id="Phobius"/>
    </source>
</evidence>
<feature type="domain" description="DUF2207" evidence="3">
    <location>
        <begin position="52"/>
        <end position="241"/>
    </location>
</feature>